<evidence type="ECO:0000313" key="2">
    <source>
        <dbReference type="EMBL" id="PIP30156.1"/>
    </source>
</evidence>
<sequence>MNKTNKILIAVVAVLILALGGVLAWREWGGESPYYAVSLRTGDVYFGRLTRFPAFGLKQVYLVQMNQNDPKNPFSVQRFKNAFWGPEDFLRINRDEVVWMARLDPQGQLARLIKTNPELAPATPASPQVPAPAPEASTPNK</sequence>
<dbReference type="EMBL" id="PCRZ01000003">
    <property type="protein sequence ID" value="PIP30156.1"/>
    <property type="molecule type" value="Genomic_DNA"/>
</dbReference>
<name>A0A2G9ZAH6_9BACT</name>
<dbReference type="AlphaFoldDB" id="A0A2G9ZAH6"/>
<accession>A0A2G9ZAH6</accession>
<proteinExistence type="predicted"/>
<comment type="caution">
    <text evidence="2">The sequence shown here is derived from an EMBL/GenBank/DDBJ whole genome shotgun (WGS) entry which is preliminary data.</text>
</comment>
<evidence type="ECO:0000256" key="1">
    <source>
        <dbReference type="SAM" id="MobiDB-lite"/>
    </source>
</evidence>
<protein>
    <submittedName>
        <fullName evidence="2">Uncharacterized protein</fullName>
    </submittedName>
</protein>
<evidence type="ECO:0000313" key="3">
    <source>
        <dbReference type="Proteomes" id="UP000228812"/>
    </source>
</evidence>
<organism evidence="2 3">
    <name type="scientific">Candidatus Jorgensenbacteria bacterium CG23_combo_of_CG06-09_8_20_14_all_54_14</name>
    <dbReference type="NCBI Taxonomy" id="1974595"/>
    <lineage>
        <taxon>Bacteria</taxon>
        <taxon>Candidatus Joergenseniibacteriota</taxon>
    </lineage>
</organism>
<dbReference type="Proteomes" id="UP000228812">
    <property type="component" value="Unassembled WGS sequence"/>
</dbReference>
<gene>
    <name evidence="2" type="ORF">COX26_00160</name>
</gene>
<feature type="region of interest" description="Disordered" evidence="1">
    <location>
        <begin position="116"/>
        <end position="141"/>
    </location>
</feature>
<reference evidence="2 3" key="1">
    <citation type="submission" date="2017-09" db="EMBL/GenBank/DDBJ databases">
        <title>Depth-based differentiation of microbial function through sediment-hosted aquifers and enrichment of novel symbionts in the deep terrestrial subsurface.</title>
        <authorList>
            <person name="Probst A.J."/>
            <person name="Ladd B."/>
            <person name="Jarett J.K."/>
            <person name="Geller-Mcgrath D.E."/>
            <person name="Sieber C.M."/>
            <person name="Emerson J.B."/>
            <person name="Anantharaman K."/>
            <person name="Thomas B.C."/>
            <person name="Malmstrom R."/>
            <person name="Stieglmeier M."/>
            <person name="Klingl A."/>
            <person name="Woyke T."/>
            <person name="Ryan C.M."/>
            <person name="Banfield J.F."/>
        </authorList>
    </citation>
    <scope>NUCLEOTIDE SEQUENCE [LARGE SCALE GENOMIC DNA]</scope>
    <source>
        <strain evidence="2">CG23_combo_of_CG06-09_8_20_14_all_54_14</strain>
    </source>
</reference>